<dbReference type="PANTHER" id="PTHR34001:SF3">
    <property type="entry name" value="BLL7405 PROTEIN"/>
    <property type="match status" value="1"/>
</dbReference>
<dbReference type="EMBL" id="NXGX01000010">
    <property type="protein sequence ID" value="PKR56689.1"/>
    <property type="molecule type" value="Genomic_DNA"/>
</dbReference>
<dbReference type="InterPro" id="IPR051692">
    <property type="entry name" value="OMP-like"/>
</dbReference>
<dbReference type="Pfam" id="PF13505">
    <property type="entry name" value="OMP_b-brl"/>
    <property type="match status" value="1"/>
</dbReference>
<name>A0A2N3L1K2_9PROT</name>
<dbReference type="Proteomes" id="UP000233332">
    <property type="component" value="Unassembled WGS sequence"/>
</dbReference>
<dbReference type="SUPFAM" id="SSF56925">
    <property type="entry name" value="OMPA-like"/>
    <property type="match status" value="1"/>
</dbReference>
<dbReference type="InterPro" id="IPR027385">
    <property type="entry name" value="Beta-barrel_OMP"/>
</dbReference>
<accession>A0A2N3L1K2</accession>
<feature type="signal peptide" evidence="5">
    <location>
        <begin position="1"/>
        <end position="37"/>
    </location>
</feature>
<proteinExistence type="inferred from homology"/>
<dbReference type="RefSeq" id="WP_101304718.1">
    <property type="nucleotide sequence ID" value="NZ_NXGX01000010.1"/>
</dbReference>
<dbReference type="Gene3D" id="2.40.160.20">
    <property type="match status" value="1"/>
</dbReference>
<feature type="chain" id="PRO_5014671891" description="Outer membrane protein beta-barrel domain-containing protein" evidence="5">
    <location>
        <begin position="38"/>
        <end position="259"/>
    </location>
</feature>
<dbReference type="GO" id="GO:0016020">
    <property type="term" value="C:membrane"/>
    <property type="evidence" value="ECO:0007669"/>
    <property type="project" value="UniProtKB-SubCell"/>
</dbReference>
<sequence>MYAFMGMLKPFRSHRQTVFATAVAALSLTGLNSVAHAQDGWLFAPYLRADLGYSSTVDDDGDLLDNVPERDTLDMSPDDGARYQIGAGLKLNDYLRTDITLSYRDNLTEVGAYYDSDGLVKAANRLNGDAFKASNWSTMLNLYVDPLSAAGFDTGGFSPYLQGGIGWARNKTDDLVFGADGTRVSGETHNDLAWQVGAGVNYAITSQWKLDLSYRFIDMGEARSTSTAVETNGNHIALEREARFDLQAHEVMIGLQYQF</sequence>
<comment type="similarity">
    <text evidence="4">Belongs to the Omp25/RopB family.</text>
</comment>
<dbReference type="AlphaFoldDB" id="A0A2N3L1K2"/>
<evidence type="ECO:0000259" key="6">
    <source>
        <dbReference type="Pfam" id="PF13505"/>
    </source>
</evidence>
<comment type="caution">
    <text evidence="7">The sequence shown here is derived from an EMBL/GenBank/DDBJ whole genome shotgun (WGS) entry which is preliminary data.</text>
</comment>
<reference evidence="7 8" key="1">
    <citation type="submission" date="2017-09" db="EMBL/GenBank/DDBJ databases">
        <title>Biodiversity and function of Thalassospira species in the particle-attached aromatic-hydrocarbon-degrading consortia from the surface seawater of the China South Sea.</title>
        <authorList>
            <person name="Dong C."/>
            <person name="Lai Q."/>
            <person name="Shao Z."/>
        </authorList>
    </citation>
    <scope>NUCLEOTIDE SEQUENCE [LARGE SCALE GENOMIC DNA]</scope>
    <source>
        <strain evidence="7 8">139Z-12</strain>
    </source>
</reference>
<keyword evidence="3" id="KW-0472">Membrane</keyword>
<evidence type="ECO:0000313" key="7">
    <source>
        <dbReference type="EMBL" id="PKR56689.1"/>
    </source>
</evidence>
<keyword evidence="8" id="KW-1185">Reference proteome</keyword>
<evidence type="ECO:0000256" key="2">
    <source>
        <dbReference type="ARBA" id="ARBA00022729"/>
    </source>
</evidence>
<dbReference type="PANTHER" id="PTHR34001">
    <property type="entry name" value="BLL7405 PROTEIN"/>
    <property type="match status" value="1"/>
</dbReference>
<evidence type="ECO:0000256" key="4">
    <source>
        <dbReference type="ARBA" id="ARBA00038306"/>
    </source>
</evidence>
<protein>
    <recommendedName>
        <fullName evidence="6">Outer membrane protein beta-barrel domain-containing protein</fullName>
    </recommendedName>
</protein>
<evidence type="ECO:0000256" key="3">
    <source>
        <dbReference type="ARBA" id="ARBA00023136"/>
    </source>
</evidence>
<gene>
    <name evidence="7" type="ORF">COO92_19975</name>
</gene>
<organism evidence="7 8">
    <name type="scientific">Thalassospira lohafexi</name>
    <dbReference type="NCBI Taxonomy" id="744227"/>
    <lineage>
        <taxon>Bacteria</taxon>
        <taxon>Pseudomonadati</taxon>
        <taxon>Pseudomonadota</taxon>
        <taxon>Alphaproteobacteria</taxon>
        <taxon>Rhodospirillales</taxon>
        <taxon>Thalassospiraceae</taxon>
        <taxon>Thalassospira</taxon>
    </lineage>
</organism>
<dbReference type="InterPro" id="IPR011250">
    <property type="entry name" value="OMP/PagP_B-barrel"/>
</dbReference>
<feature type="domain" description="Outer membrane protein beta-barrel" evidence="6">
    <location>
        <begin position="25"/>
        <end position="259"/>
    </location>
</feature>
<evidence type="ECO:0000256" key="1">
    <source>
        <dbReference type="ARBA" id="ARBA00004370"/>
    </source>
</evidence>
<keyword evidence="2 5" id="KW-0732">Signal</keyword>
<evidence type="ECO:0000256" key="5">
    <source>
        <dbReference type="SAM" id="SignalP"/>
    </source>
</evidence>
<comment type="subcellular location">
    <subcellularLocation>
        <location evidence="1">Membrane</location>
    </subcellularLocation>
</comment>
<evidence type="ECO:0000313" key="8">
    <source>
        <dbReference type="Proteomes" id="UP000233332"/>
    </source>
</evidence>